<gene>
    <name evidence="5" type="primary">Dusp27</name>
    <name evidence="5" type="ORF">NYCBRA_R10306</name>
</gene>
<feature type="region of interest" description="Disordered" evidence="2">
    <location>
        <begin position="679"/>
        <end position="715"/>
    </location>
</feature>
<feature type="compositionally biased region" description="Basic and acidic residues" evidence="2">
    <location>
        <begin position="509"/>
        <end position="524"/>
    </location>
</feature>
<evidence type="ECO:0000259" key="4">
    <source>
        <dbReference type="PROSITE" id="PS50056"/>
    </source>
</evidence>
<dbReference type="AlphaFoldDB" id="A0A7K8SMC3"/>
<feature type="non-terminal residue" evidence="5">
    <location>
        <position position="1"/>
    </location>
</feature>
<feature type="region of interest" description="Disordered" evidence="2">
    <location>
        <begin position="883"/>
        <end position="1139"/>
    </location>
</feature>
<dbReference type="GO" id="GO:0043409">
    <property type="term" value="P:negative regulation of MAPK cascade"/>
    <property type="evidence" value="ECO:0007669"/>
    <property type="project" value="TreeGrafter"/>
</dbReference>
<comment type="caution">
    <text evidence="5">The sequence shown here is derived from an EMBL/GenBank/DDBJ whole genome shotgun (WGS) entry which is preliminary data.</text>
</comment>
<feature type="compositionally biased region" description="Basic and acidic residues" evidence="2">
    <location>
        <begin position="1073"/>
        <end position="1086"/>
    </location>
</feature>
<feature type="compositionally biased region" description="Acidic residues" evidence="2">
    <location>
        <begin position="395"/>
        <end position="405"/>
    </location>
</feature>
<dbReference type="Pfam" id="PF00782">
    <property type="entry name" value="DSPc"/>
    <property type="match status" value="1"/>
</dbReference>
<feature type="compositionally biased region" description="Polar residues" evidence="2">
    <location>
        <begin position="294"/>
        <end position="309"/>
    </location>
</feature>
<dbReference type="GO" id="GO:0008138">
    <property type="term" value="F:protein tyrosine/serine/threonine phosphatase activity"/>
    <property type="evidence" value="ECO:0007669"/>
    <property type="project" value="InterPro"/>
</dbReference>
<sequence length="1165" mass="131256">MASGRDSDSEQVVPDEEDEGPDVKAVQAHYLRSPSPSRYSVISNTDTESIFMDPIHLSSAVAAKQIINEELKTKDAKVDSASPRMLESAQQLMVEDLYNRVKEKIDDTSLFNTPCVMDLQRALVKDRLETPRDAVDEVWPNVFIAEKSVAVNKSRLKRLGITHVLNAAHGTGVYTGPGFYNGLNIQYLGIEVDDFPDMDISKHFRPAAEFLDEALLTYRGKILVSSEMGISRSAVLVAAYLMIYHHMTILEALMTLRKKRAIYPNDGFLKQLRELNEQLLEERELEHTGDEEVTPSQSPVVHAGTSSRLSGVGDSESIVGAKAHSITVEEEDTSSLLGSLMSSSLAGKTSWVSKHSTLISEEEEEQLYEEWRKKQGLPAKEPGVNHGRRTSPELLDQEGEQSEENVEQRIHDWQRRNEKYQMEGSLREEDGDSSMGGRPYPSGEFSDVESVSSFEIRILKQQLEASSFSRMRRSRTGSMSSESTWDMWNQRLVEIEKEAAQRYRSKNKNGGERQSPETGRKERDVDEESVFSDSSSFYNFCQKNKDRLTPLERWKVKRIQFGFHKKDLESSSSSAASPAEDGRQAGGEGTEGKSLSDINLTAYQDWKMKRQKKLGTESKEEFVEFAKSEDSASAKKKQRRVELLERSKKILEESQSMCSWETDSTMSGSIPLSAFWPSAPSASGAEDAASAMSMQTNHSSLSQTRSSTGAMQPQMPSIPPPNLPLGPGDIISMASIQNWIANVVSETIAQKQNEIMMLSRPSSAMASSIMSGDLGRRVDDDKVSLLSAQSGSSLATSQLRQQDMHRAESQSVLSCNTSVSTRTEGTSSHLKTTQTSKPLYSLFADDVDLKKLRRKEKEMQMEMREKMSDYQIEKVISDNKRSTLFKKKMTKGEENGTEDDRESTTNSHRCPLQADLDRTDRVFDLSSQSANTGPPKSEIETDTTKWLSGLKGEREPPSYYDQSEKAGEKYRSSKVREMDSETSSYRFSRSQREELDSCSSYESKGDSLRTMSRFSSASAKEDKKMHKFTRSRVSETTSSREKSPELHIFSCTPEPSFDSGSSEPSTQSRVRSHHVEACEEEARSDTSEFGAKRKFTQSFSKSEEDGKKEAKVEQSEERFASRQFSQYRRSMRTEEEEEMDDDAIIAAWRSRLEETTAKLRRRREE</sequence>
<feature type="region of interest" description="Disordered" evidence="2">
    <location>
        <begin position="375"/>
        <end position="447"/>
    </location>
</feature>
<feature type="region of interest" description="Disordered" evidence="2">
    <location>
        <begin position="567"/>
        <end position="596"/>
    </location>
</feature>
<feature type="region of interest" description="Disordered" evidence="2">
    <location>
        <begin position="284"/>
        <end position="313"/>
    </location>
</feature>
<dbReference type="InterPro" id="IPR000387">
    <property type="entry name" value="Tyr_Pase_dom"/>
</dbReference>
<dbReference type="Proteomes" id="UP000538472">
    <property type="component" value="Unassembled WGS sequence"/>
</dbReference>
<dbReference type="PANTHER" id="PTHR45682:SF4">
    <property type="entry name" value="SERINE_THREONINE_TYROSINE-INTERACTING-LIKE PROTEIN 2"/>
    <property type="match status" value="1"/>
</dbReference>
<feature type="compositionally biased region" description="Basic and acidic residues" evidence="2">
    <location>
        <begin position="406"/>
        <end position="428"/>
    </location>
</feature>
<accession>A0A7K8SMC3</accession>
<evidence type="ECO:0000313" key="6">
    <source>
        <dbReference type="Proteomes" id="UP000538472"/>
    </source>
</evidence>
<dbReference type="InterPro" id="IPR020422">
    <property type="entry name" value="TYR_PHOSPHATASE_DUAL_dom"/>
</dbReference>
<dbReference type="GO" id="GO:0033549">
    <property type="term" value="F:MAP kinase phosphatase activity"/>
    <property type="evidence" value="ECO:0007669"/>
    <property type="project" value="TreeGrafter"/>
</dbReference>
<feature type="compositionally biased region" description="Polar residues" evidence="2">
    <location>
        <begin position="925"/>
        <end position="934"/>
    </location>
</feature>
<evidence type="ECO:0000256" key="2">
    <source>
        <dbReference type="SAM" id="MobiDB-lite"/>
    </source>
</evidence>
<evidence type="ECO:0000256" key="1">
    <source>
        <dbReference type="ARBA" id="ARBA00008601"/>
    </source>
</evidence>
<feature type="compositionally biased region" description="Basic and acidic residues" evidence="2">
    <location>
        <begin position="1101"/>
        <end position="1120"/>
    </location>
</feature>
<feature type="compositionally biased region" description="Basic and acidic residues" evidence="2">
    <location>
        <begin position="951"/>
        <end position="979"/>
    </location>
</feature>
<dbReference type="SUPFAM" id="SSF52799">
    <property type="entry name" value="(Phosphotyrosine protein) phosphatases II"/>
    <property type="match status" value="1"/>
</dbReference>
<dbReference type="PROSITE" id="PS50054">
    <property type="entry name" value="TYR_PHOSPHATASE_DUAL"/>
    <property type="match status" value="1"/>
</dbReference>
<keyword evidence="6" id="KW-1185">Reference proteome</keyword>
<comment type="similarity">
    <text evidence="1">Belongs to the protein-tyrosine phosphatase family. Non-receptor class dual specificity subfamily.</text>
</comment>
<protein>
    <submittedName>
        <fullName evidence="5">DUS27 phosphatase</fullName>
    </submittedName>
</protein>
<dbReference type="EMBL" id="VWZB01000035">
    <property type="protein sequence ID" value="NXF30562.1"/>
    <property type="molecule type" value="Genomic_DNA"/>
</dbReference>
<dbReference type="Gene3D" id="3.90.190.10">
    <property type="entry name" value="Protein tyrosine phosphatase superfamily"/>
    <property type="match status" value="1"/>
</dbReference>
<evidence type="ECO:0000259" key="3">
    <source>
        <dbReference type="PROSITE" id="PS50054"/>
    </source>
</evidence>
<organism evidence="5 6">
    <name type="scientific">Nyctibius bracteatus</name>
    <name type="common">Rufous potoo</name>
    <dbReference type="NCBI Taxonomy" id="48426"/>
    <lineage>
        <taxon>Eukaryota</taxon>
        <taxon>Metazoa</taxon>
        <taxon>Chordata</taxon>
        <taxon>Craniata</taxon>
        <taxon>Vertebrata</taxon>
        <taxon>Euteleostomi</taxon>
        <taxon>Archelosauria</taxon>
        <taxon>Archosauria</taxon>
        <taxon>Dinosauria</taxon>
        <taxon>Saurischia</taxon>
        <taxon>Theropoda</taxon>
        <taxon>Coelurosauria</taxon>
        <taxon>Aves</taxon>
        <taxon>Neognathae</taxon>
        <taxon>Neoaves</taxon>
        <taxon>Strisores</taxon>
        <taxon>Caprimulgiformes</taxon>
        <taxon>Nyctibiidae</taxon>
        <taxon>Nyctibius</taxon>
    </lineage>
</organism>
<feature type="compositionally biased region" description="Polar residues" evidence="2">
    <location>
        <begin position="1058"/>
        <end position="1069"/>
    </location>
</feature>
<name>A0A7K8SMC3_9AVES</name>
<feature type="domain" description="Tyrosine specific protein phosphatases" evidence="4">
    <location>
        <begin position="202"/>
        <end position="260"/>
    </location>
</feature>
<feature type="compositionally biased region" description="Polar residues" evidence="2">
    <location>
        <begin position="692"/>
        <end position="710"/>
    </location>
</feature>
<feature type="non-terminal residue" evidence="5">
    <location>
        <position position="1165"/>
    </location>
</feature>
<feature type="region of interest" description="Disordered" evidence="2">
    <location>
        <begin position="466"/>
        <end position="486"/>
    </location>
</feature>
<feature type="compositionally biased region" description="Polar residues" evidence="2">
    <location>
        <begin position="809"/>
        <end position="832"/>
    </location>
</feature>
<feature type="compositionally biased region" description="Polar residues" evidence="2">
    <location>
        <begin position="1009"/>
        <end position="1018"/>
    </location>
</feature>
<reference evidence="5 6" key="1">
    <citation type="submission" date="2019-09" db="EMBL/GenBank/DDBJ databases">
        <title>Bird 10,000 Genomes (B10K) Project - Family phase.</title>
        <authorList>
            <person name="Zhang G."/>
        </authorList>
    </citation>
    <scope>NUCLEOTIDE SEQUENCE [LARGE SCALE GENOMIC DNA]</scope>
    <source>
        <strain evidence="5">B10K-CU-031-10</strain>
        <tissue evidence="5">Muscle</tissue>
    </source>
</reference>
<dbReference type="SMART" id="SM00195">
    <property type="entry name" value="DSPc"/>
    <property type="match status" value="1"/>
</dbReference>
<feature type="domain" description="Tyrosine-protein phosphatase" evidence="3">
    <location>
        <begin position="133"/>
        <end position="281"/>
    </location>
</feature>
<dbReference type="PANTHER" id="PTHR45682">
    <property type="entry name" value="AGAP008228-PA"/>
    <property type="match status" value="1"/>
</dbReference>
<feature type="region of interest" description="Disordered" evidence="2">
    <location>
        <begin position="499"/>
        <end position="533"/>
    </location>
</feature>
<dbReference type="PRINTS" id="PR01909">
    <property type="entry name" value="ADSPHPHTASEA"/>
</dbReference>
<dbReference type="GO" id="GO:0005737">
    <property type="term" value="C:cytoplasm"/>
    <property type="evidence" value="ECO:0007669"/>
    <property type="project" value="TreeGrafter"/>
</dbReference>
<dbReference type="PROSITE" id="PS50056">
    <property type="entry name" value="TYR_PHOSPHATASE_2"/>
    <property type="match status" value="1"/>
</dbReference>
<dbReference type="InterPro" id="IPR020405">
    <property type="entry name" value="Atypical_DUSP_subfamA"/>
</dbReference>
<feature type="region of interest" description="Disordered" evidence="2">
    <location>
        <begin position="1"/>
        <end position="25"/>
    </location>
</feature>
<dbReference type="InterPro" id="IPR029021">
    <property type="entry name" value="Prot-tyrosine_phosphatase-like"/>
</dbReference>
<dbReference type="PRINTS" id="PR01908">
    <property type="entry name" value="ADSPHPHTASE"/>
</dbReference>
<dbReference type="InterPro" id="IPR000340">
    <property type="entry name" value="Dual-sp_phosphatase_cat-dom"/>
</dbReference>
<evidence type="ECO:0000313" key="5">
    <source>
        <dbReference type="EMBL" id="NXF30562.1"/>
    </source>
</evidence>
<proteinExistence type="inferred from homology"/>
<feature type="region of interest" description="Disordered" evidence="2">
    <location>
        <begin position="807"/>
        <end position="832"/>
    </location>
</feature>